<name>A0A1Q9C6E8_SYMMI</name>
<protein>
    <submittedName>
        <fullName evidence="1">Uncharacterized protein</fullName>
    </submittedName>
</protein>
<reference evidence="1 2" key="1">
    <citation type="submission" date="2016-02" db="EMBL/GenBank/DDBJ databases">
        <title>Genome analysis of coral dinoflagellate symbionts highlights evolutionary adaptations to a symbiotic lifestyle.</title>
        <authorList>
            <person name="Aranda M."/>
            <person name="Li Y."/>
            <person name="Liew Y.J."/>
            <person name="Baumgarten S."/>
            <person name="Simakov O."/>
            <person name="Wilson M."/>
            <person name="Piel J."/>
            <person name="Ashoor H."/>
            <person name="Bougouffa S."/>
            <person name="Bajic V.B."/>
            <person name="Ryu T."/>
            <person name="Ravasi T."/>
            <person name="Bayer T."/>
            <person name="Micklem G."/>
            <person name="Kim H."/>
            <person name="Bhak J."/>
            <person name="Lajeunesse T.C."/>
            <person name="Voolstra C.R."/>
        </authorList>
    </citation>
    <scope>NUCLEOTIDE SEQUENCE [LARGE SCALE GENOMIC DNA]</scope>
    <source>
        <strain evidence="1 2">CCMP2467</strain>
    </source>
</reference>
<dbReference type="AlphaFoldDB" id="A0A1Q9C6E8"/>
<gene>
    <name evidence="1" type="ORF">AK812_SmicGene41314</name>
</gene>
<dbReference type="OMA" id="QKYEAVF"/>
<evidence type="ECO:0000313" key="1">
    <source>
        <dbReference type="EMBL" id="OLP78500.1"/>
    </source>
</evidence>
<evidence type="ECO:0000313" key="2">
    <source>
        <dbReference type="Proteomes" id="UP000186817"/>
    </source>
</evidence>
<accession>A0A1Q9C6E8</accession>
<dbReference type="EMBL" id="LSRX01001602">
    <property type="protein sequence ID" value="OLP78500.1"/>
    <property type="molecule type" value="Genomic_DNA"/>
</dbReference>
<proteinExistence type="predicted"/>
<organism evidence="1 2">
    <name type="scientific">Symbiodinium microadriaticum</name>
    <name type="common">Dinoflagellate</name>
    <name type="synonym">Zooxanthella microadriatica</name>
    <dbReference type="NCBI Taxonomy" id="2951"/>
    <lineage>
        <taxon>Eukaryota</taxon>
        <taxon>Sar</taxon>
        <taxon>Alveolata</taxon>
        <taxon>Dinophyceae</taxon>
        <taxon>Suessiales</taxon>
        <taxon>Symbiodiniaceae</taxon>
        <taxon>Symbiodinium</taxon>
    </lineage>
</organism>
<dbReference type="OrthoDB" id="413915at2759"/>
<comment type="caution">
    <text evidence="1">The sequence shown here is derived from an EMBL/GenBank/DDBJ whole genome shotgun (WGS) entry which is preliminary data.</text>
</comment>
<keyword evidence="2" id="KW-1185">Reference proteome</keyword>
<dbReference type="Proteomes" id="UP000186817">
    <property type="component" value="Unassembled WGS sequence"/>
</dbReference>
<sequence>MSMHRLLSRALPTGYRQSRDSHSSSDEESGLSEKVEELLEQTISFHGSHTQFFIRLSLALSVAFWVTLFSLPLYFGKLHYIVFGFRGELHETYSAYGRDPACESGMVGKMRNIGSFSEPQVVPWTPDMTPWQDNLRHRDIWCGYLPALWEDYWPNIAQFIVFTVFTSTGDTVRLAWQGLIGTACACMNLQMMCWFYPGGAHGAHCGGDADCVPTAYNPVVCWIDVLGVLFLFLVSRANENTIKFGMSWHVSFMMDFMNPTKKLPGGMLEHLSGVNIWSNDLVPDILLTSVVGAVISILATIIPRVFFCMTPLANRVWVSRNSLACAQQIGDVWKESIDYLCGDKSSAKKYQLQRKIDSVREKITTTKSQVEQAWWETFQCGSPEEVRLKHYVFLSGVEGVQRTMYALANCILYEDFTGPHKEFVAKVHHSVRALHYQASLLTITCSQAAADGIIDEEEVEKIEDQEESVRKCQQDLLYKFHEAVPTAISASLAEEITFLFALAFWASTTEDLAGVLVQHKPAKSWINVLKQGLQDTWGHDRIRETNHLKFVFRNFIPISVCYILAYALPSSSVFVQYSAIMPNTLALLITRFSGSAFTKNIHRTLGVLLGKFWPILLKASWMAWPCQSTQRGILQLLCLFFFVGGSSYVYYSSKTWSTIAVLVAGYGVYPLMIPCESDVSEDSYYASLYKEIGQVTVAIMLQFVIESALHATSPAELAIRKLEQAVDAIQSGFHGFFTGDLEMMKKGLDAENFLSEARALAAEADPSVQLAPGWQVPFKLRLYNMSLDVMDQIKSDFVMLWTACIDQQSFRETGEPSTEVLHMLSQNENLRRLFSSLEGHTANIKTCLLKTLRHSSETALDDSEQLQDEVVAVSFDTVFPEPVRNKLYLSLTQDMRKIDKETPRNVVSDPQARAIVATRAVENAIRHLEDVCSLIIGEDIF</sequence>